<dbReference type="RefSeq" id="WP_220510448.1">
    <property type="nucleotide sequence ID" value="NZ_BAAALP010000073.1"/>
</dbReference>
<feature type="transmembrane region" description="Helical" evidence="1">
    <location>
        <begin position="153"/>
        <end position="175"/>
    </location>
</feature>
<feature type="transmembrane region" description="Helical" evidence="1">
    <location>
        <begin position="94"/>
        <end position="109"/>
    </location>
</feature>
<sequence>MGRSDTTGSGPAAAVTPGVRAVAANCGAVALEPSDRAVRWAPSCRANPSGPHPPAPPALPVPGVGIPPVDGAVHPWQILLALLVALPLVVRRRYPLAAFVVVVGAALLYDDAPGFGLAFLFAGCVIAAYNSYRTQATGCVMVGGGLVIADHKASLPAIGTGVSTSLSLLLVFLAANAPHSWRQRMRSLAARQEAAAPDRAEQALLAVETGAARR</sequence>
<dbReference type="Proteomes" id="UP000572680">
    <property type="component" value="Unassembled WGS sequence"/>
</dbReference>
<dbReference type="EMBL" id="JACJIA010000018">
    <property type="protein sequence ID" value="MBA8956903.1"/>
    <property type="molecule type" value="Genomic_DNA"/>
</dbReference>
<name>A0A7W3LZ64_ACTNM</name>
<organism evidence="2 3">
    <name type="scientific">Actinomadura namibiensis</name>
    <dbReference type="NCBI Taxonomy" id="182080"/>
    <lineage>
        <taxon>Bacteria</taxon>
        <taxon>Bacillati</taxon>
        <taxon>Actinomycetota</taxon>
        <taxon>Actinomycetes</taxon>
        <taxon>Streptosporangiales</taxon>
        <taxon>Thermomonosporaceae</taxon>
        <taxon>Actinomadura</taxon>
    </lineage>
</organism>
<keyword evidence="1" id="KW-1133">Transmembrane helix</keyword>
<keyword evidence="1" id="KW-0472">Membrane</keyword>
<reference evidence="2 3" key="1">
    <citation type="submission" date="2020-08" db="EMBL/GenBank/DDBJ databases">
        <title>Genomic Encyclopedia of Type Strains, Phase IV (KMG-IV): sequencing the most valuable type-strain genomes for metagenomic binning, comparative biology and taxonomic classification.</title>
        <authorList>
            <person name="Goeker M."/>
        </authorList>
    </citation>
    <scope>NUCLEOTIDE SEQUENCE [LARGE SCALE GENOMIC DNA]</scope>
    <source>
        <strain evidence="2 3">DSM 44197</strain>
    </source>
</reference>
<comment type="caution">
    <text evidence="2">The sequence shown here is derived from an EMBL/GenBank/DDBJ whole genome shotgun (WGS) entry which is preliminary data.</text>
</comment>
<evidence type="ECO:0000313" key="3">
    <source>
        <dbReference type="Proteomes" id="UP000572680"/>
    </source>
</evidence>
<evidence type="ECO:0000256" key="1">
    <source>
        <dbReference type="SAM" id="Phobius"/>
    </source>
</evidence>
<feature type="transmembrane region" description="Helical" evidence="1">
    <location>
        <begin position="72"/>
        <end position="89"/>
    </location>
</feature>
<evidence type="ECO:0000313" key="2">
    <source>
        <dbReference type="EMBL" id="MBA8956903.1"/>
    </source>
</evidence>
<proteinExistence type="predicted"/>
<gene>
    <name evidence="2" type="ORF">HNR61_008593</name>
</gene>
<keyword evidence="1" id="KW-0812">Transmembrane</keyword>
<protein>
    <submittedName>
        <fullName evidence="2">Uncharacterized protein</fullName>
    </submittedName>
</protein>
<accession>A0A7W3LZ64</accession>
<keyword evidence="3" id="KW-1185">Reference proteome</keyword>
<dbReference type="AlphaFoldDB" id="A0A7W3LZ64"/>